<sequence length="99" mass="11480">MPMARISQRLTATTTRIPEENCALHYRGAWWYNRCHLANLNGLNLNGEHESFADGIEWSVRGHPSRFYRYSYPRVRMMIRPVETPLELRSLPVAPPASP</sequence>
<dbReference type="PROSITE" id="PS51406">
    <property type="entry name" value="FIBRINOGEN_C_2"/>
    <property type="match status" value="1"/>
</dbReference>
<dbReference type="InterPro" id="IPR020837">
    <property type="entry name" value="Fibrinogen_CS"/>
</dbReference>
<dbReference type="VEuPathDB" id="VectorBase:HLOH_053392"/>
<keyword evidence="4" id="KW-1185">Reference proteome</keyword>
<evidence type="ECO:0000313" key="4">
    <source>
        <dbReference type="Proteomes" id="UP000821853"/>
    </source>
</evidence>
<proteinExistence type="predicted"/>
<accession>A0A9J6HDA9</accession>
<name>A0A9J6HDA9_HAELO</name>
<evidence type="ECO:0000256" key="1">
    <source>
        <dbReference type="ARBA" id="ARBA00023157"/>
    </source>
</evidence>
<dbReference type="OMA" id="IPEENCA"/>
<dbReference type="SUPFAM" id="SSF56496">
    <property type="entry name" value="Fibrinogen C-terminal domain-like"/>
    <property type="match status" value="1"/>
</dbReference>
<organism evidence="3 4">
    <name type="scientific">Haemaphysalis longicornis</name>
    <name type="common">Bush tick</name>
    <dbReference type="NCBI Taxonomy" id="44386"/>
    <lineage>
        <taxon>Eukaryota</taxon>
        <taxon>Metazoa</taxon>
        <taxon>Ecdysozoa</taxon>
        <taxon>Arthropoda</taxon>
        <taxon>Chelicerata</taxon>
        <taxon>Arachnida</taxon>
        <taxon>Acari</taxon>
        <taxon>Parasitiformes</taxon>
        <taxon>Ixodida</taxon>
        <taxon>Ixodoidea</taxon>
        <taxon>Ixodidae</taxon>
        <taxon>Haemaphysalinae</taxon>
        <taxon>Haemaphysalis</taxon>
    </lineage>
</organism>
<comment type="caution">
    <text evidence="3">The sequence shown here is derived from an EMBL/GenBank/DDBJ whole genome shotgun (WGS) entry which is preliminary data.</text>
</comment>
<reference evidence="3 4" key="1">
    <citation type="journal article" date="2020" name="Cell">
        <title>Large-Scale Comparative Analyses of Tick Genomes Elucidate Their Genetic Diversity and Vector Capacities.</title>
        <authorList>
            <consortium name="Tick Genome and Microbiome Consortium (TIGMIC)"/>
            <person name="Jia N."/>
            <person name="Wang J."/>
            <person name="Shi W."/>
            <person name="Du L."/>
            <person name="Sun Y."/>
            <person name="Zhan W."/>
            <person name="Jiang J.F."/>
            <person name="Wang Q."/>
            <person name="Zhang B."/>
            <person name="Ji P."/>
            <person name="Bell-Sakyi L."/>
            <person name="Cui X.M."/>
            <person name="Yuan T.T."/>
            <person name="Jiang B.G."/>
            <person name="Yang W.F."/>
            <person name="Lam T.T."/>
            <person name="Chang Q.C."/>
            <person name="Ding S.J."/>
            <person name="Wang X.J."/>
            <person name="Zhu J.G."/>
            <person name="Ruan X.D."/>
            <person name="Zhao L."/>
            <person name="Wei J.T."/>
            <person name="Ye R.Z."/>
            <person name="Que T.C."/>
            <person name="Du C.H."/>
            <person name="Zhou Y.H."/>
            <person name="Cheng J.X."/>
            <person name="Dai P.F."/>
            <person name="Guo W.B."/>
            <person name="Han X.H."/>
            <person name="Huang E.J."/>
            <person name="Li L.F."/>
            <person name="Wei W."/>
            <person name="Gao Y.C."/>
            <person name="Liu J.Z."/>
            <person name="Shao H.Z."/>
            <person name="Wang X."/>
            <person name="Wang C.C."/>
            <person name="Yang T.C."/>
            <person name="Huo Q.B."/>
            <person name="Li W."/>
            <person name="Chen H.Y."/>
            <person name="Chen S.E."/>
            <person name="Zhou L.G."/>
            <person name="Ni X.B."/>
            <person name="Tian J.H."/>
            <person name="Sheng Y."/>
            <person name="Liu T."/>
            <person name="Pan Y.S."/>
            <person name="Xia L.Y."/>
            <person name="Li J."/>
            <person name="Zhao F."/>
            <person name="Cao W.C."/>
        </authorList>
    </citation>
    <scope>NUCLEOTIDE SEQUENCE [LARGE SCALE GENOMIC DNA]</scope>
    <source>
        <strain evidence="3">HaeL-2018</strain>
    </source>
</reference>
<dbReference type="EMBL" id="JABSTR010003585">
    <property type="protein sequence ID" value="KAH9384977.1"/>
    <property type="molecule type" value="Genomic_DNA"/>
</dbReference>
<keyword evidence="1" id="KW-1015">Disulfide bond</keyword>
<dbReference type="Gene3D" id="3.90.215.10">
    <property type="entry name" value="Gamma Fibrinogen, chain A, domain 1"/>
    <property type="match status" value="1"/>
</dbReference>
<dbReference type="InterPro" id="IPR036056">
    <property type="entry name" value="Fibrinogen-like_C"/>
</dbReference>
<evidence type="ECO:0000259" key="2">
    <source>
        <dbReference type="PROSITE" id="PS51406"/>
    </source>
</evidence>
<dbReference type="AlphaFoldDB" id="A0A9J6HDA9"/>
<dbReference type="PROSITE" id="PS00514">
    <property type="entry name" value="FIBRINOGEN_C_1"/>
    <property type="match status" value="1"/>
</dbReference>
<dbReference type="OrthoDB" id="6435092at2759"/>
<dbReference type="Proteomes" id="UP000821853">
    <property type="component" value="Unassembled WGS sequence"/>
</dbReference>
<protein>
    <recommendedName>
        <fullName evidence="2">Fibrinogen C-terminal domain-containing protein</fullName>
    </recommendedName>
</protein>
<dbReference type="InterPro" id="IPR050373">
    <property type="entry name" value="Fibrinogen_C-term_domain"/>
</dbReference>
<dbReference type="GO" id="GO:0005615">
    <property type="term" value="C:extracellular space"/>
    <property type="evidence" value="ECO:0007669"/>
    <property type="project" value="TreeGrafter"/>
</dbReference>
<dbReference type="InterPro" id="IPR014716">
    <property type="entry name" value="Fibrinogen_a/b/g_C_1"/>
</dbReference>
<feature type="domain" description="Fibrinogen C-terminal" evidence="2">
    <location>
        <begin position="1"/>
        <end position="83"/>
    </location>
</feature>
<gene>
    <name evidence="3" type="ORF">HPB48_027011</name>
</gene>
<evidence type="ECO:0000313" key="3">
    <source>
        <dbReference type="EMBL" id="KAH9384977.1"/>
    </source>
</evidence>
<dbReference type="InterPro" id="IPR002181">
    <property type="entry name" value="Fibrinogen_a/b/g_C_dom"/>
</dbReference>
<dbReference type="Pfam" id="PF00147">
    <property type="entry name" value="Fibrinogen_C"/>
    <property type="match status" value="1"/>
</dbReference>
<dbReference type="PANTHER" id="PTHR19143">
    <property type="entry name" value="FIBRINOGEN/TENASCIN/ANGIOPOEITIN"/>
    <property type="match status" value="1"/>
</dbReference>